<dbReference type="PANTHER" id="PTHR31184">
    <property type="entry name" value="HUNTINGTIN-INTERACTING PROTEIN K FAMILY MEMBER"/>
    <property type="match status" value="1"/>
</dbReference>
<dbReference type="InterPro" id="IPR044034">
    <property type="entry name" value="NAC-like_UBA"/>
</dbReference>
<keyword evidence="3" id="KW-1185">Reference proteome</keyword>
<dbReference type="Proteomes" id="UP001295423">
    <property type="component" value="Unassembled WGS sequence"/>
</dbReference>
<evidence type="ECO:0000259" key="1">
    <source>
        <dbReference type="Pfam" id="PF19026"/>
    </source>
</evidence>
<evidence type="ECO:0000313" key="3">
    <source>
        <dbReference type="Proteomes" id="UP001295423"/>
    </source>
</evidence>
<dbReference type="InterPro" id="IPR052617">
    <property type="entry name" value="Huntingtin-int_K"/>
</dbReference>
<dbReference type="GO" id="GO:0050821">
    <property type="term" value="P:protein stabilization"/>
    <property type="evidence" value="ECO:0007669"/>
    <property type="project" value="TreeGrafter"/>
</dbReference>
<sequence length="100" mass="10566">MTAKDEAKQLDSVTDRVKDVELDASKAQEAMTALSSANKGDDSKAAALASMSVSKEDVALIVSELEVSEEVAERVLREAALDGAEGDKMLEAALRRLVTA</sequence>
<protein>
    <recommendedName>
        <fullName evidence="1">Nascent polypeptide-associated complex subunit alpha-like UBA domain-containing protein</fullName>
    </recommendedName>
</protein>
<dbReference type="EMBL" id="CAKOGP040000001">
    <property type="protein sequence ID" value="CAJ1908739.1"/>
    <property type="molecule type" value="Genomic_DNA"/>
</dbReference>
<dbReference type="PANTHER" id="PTHR31184:SF2">
    <property type="entry name" value="HUNTINGTIN-INTERACTING PROTEIN K"/>
    <property type="match status" value="1"/>
</dbReference>
<proteinExistence type="predicted"/>
<accession>A0AAD2FC05</accession>
<feature type="domain" description="Nascent polypeptide-associated complex subunit alpha-like UBA" evidence="1">
    <location>
        <begin position="52"/>
        <end position="79"/>
    </location>
</feature>
<gene>
    <name evidence="2" type="ORF">CYCCA115_LOCUS523</name>
</gene>
<evidence type="ECO:0000313" key="2">
    <source>
        <dbReference type="EMBL" id="CAJ1908739.1"/>
    </source>
</evidence>
<name>A0AAD2FC05_9STRA</name>
<organism evidence="2 3">
    <name type="scientific">Cylindrotheca closterium</name>
    <dbReference type="NCBI Taxonomy" id="2856"/>
    <lineage>
        <taxon>Eukaryota</taxon>
        <taxon>Sar</taxon>
        <taxon>Stramenopiles</taxon>
        <taxon>Ochrophyta</taxon>
        <taxon>Bacillariophyta</taxon>
        <taxon>Bacillariophyceae</taxon>
        <taxon>Bacillariophycidae</taxon>
        <taxon>Bacillariales</taxon>
        <taxon>Bacillariaceae</taxon>
        <taxon>Cylindrotheca</taxon>
    </lineage>
</organism>
<reference evidence="2" key="1">
    <citation type="submission" date="2023-08" db="EMBL/GenBank/DDBJ databases">
        <authorList>
            <person name="Audoor S."/>
            <person name="Bilcke G."/>
        </authorList>
    </citation>
    <scope>NUCLEOTIDE SEQUENCE</scope>
</reference>
<dbReference type="AlphaFoldDB" id="A0AAD2FC05"/>
<dbReference type="Pfam" id="PF19026">
    <property type="entry name" value="UBA_HYPK"/>
    <property type="match status" value="1"/>
</dbReference>
<comment type="caution">
    <text evidence="2">The sequence shown here is derived from an EMBL/GenBank/DDBJ whole genome shotgun (WGS) entry which is preliminary data.</text>
</comment>